<gene>
    <name evidence="4" type="ORF">FD16_GL001065</name>
</gene>
<feature type="transmembrane region" description="Helical" evidence="2">
    <location>
        <begin position="20"/>
        <end position="41"/>
    </location>
</feature>
<keyword evidence="2" id="KW-0472">Membrane</keyword>
<evidence type="ECO:0000313" key="4">
    <source>
        <dbReference type="EMBL" id="KRM10869.1"/>
    </source>
</evidence>
<keyword evidence="5" id="KW-1185">Reference proteome</keyword>
<dbReference type="InterPro" id="IPR003675">
    <property type="entry name" value="Rce1/LyrA-like_dom"/>
</dbReference>
<evidence type="ECO:0000256" key="1">
    <source>
        <dbReference type="ARBA" id="ARBA00009067"/>
    </source>
</evidence>
<proteinExistence type="inferred from homology"/>
<keyword evidence="2" id="KW-0812">Transmembrane</keyword>
<dbReference type="EMBL" id="AZGF01000024">
    <property type="protein sequence ID" value="KRM10869.1"/>
    <property type="molecule type" value="Genomic_DNA"/>
</dbReference>
<dbReference type="PATRIC" id="fig|1423807.3.peg.1084"/>
<name>A0A0R1VZR7_9LACO</name>
<dbReference type="PANTHER" id="PTHR36435:SF1">
    <property type="entry name" value="CAAX AMINO TERMINAL PROTEASE FAMILY PROTEIN"/>
    <property type="match status" value="1"/>
</dbReference>
<organism evidence="4 5">
    <name type="scientific">Paucilactobacillus suebicus DSM 5007 = KCTC 3549</name>
    <dbReference type="NCBI Taxonomy" id="1423807"/>
    <lineage>
        <taxon>Bacteria</taxon>
        <taxon>Bacillati</taxon>
        <taxon>Bacillota</taxon>
        <taxon>Bacilli</taxon>
        <taxon>Lactobacillales</taxon>
        <taxon>Lactobacillaceae</taxon>
        <taxon>Paucilactobacillus</taxon>
    </lineage>
</organism>
<dbReference type="PANTHER" id="PTHR36435">
    <property type="entry name" value="SLR1288 PROTEIN"/>
    <property type="match status" value="1"/>
</dbReference>
<accession>A0A0R1VZR7</accession>
<feature type="transmembrane region" description="Helical" evidence="2">
    <location>
        <begin position="185"/>
        <end position="209"/>
    </location>
</feature>
<protein>
    <submittedName>
        <fullName evidence="4">Abortive infection protein</fullName>
    </submittedName>
</protein>
<feature type="transmembrane region" description="Helical" evidence="2">
    <location>
        <begin position="100"/>
        <end position="125"/>
    </location>
</feature>
<dbReference type="AlphaFoldDB" id="A0A0R1VZR7"/>
<feature type="transmembrane region" description="Helical" evidence="2">
    <location>
        <begin position="229"/>
        <end position="246"/>
    </location>
</feature>
<feature type="transmembrane region" description="Helical" evidence="2">
    <location>
        <begin position="145"/>
        <end position="165"/>
    </location>
</feature>
<dbReference type="RefSeq" id="WP_010623094.1">
    <property type="nucleotide sequence ID" value="NZ_AZGF01000024.1"/>
</dbReference>
<keyword evidence="2" id="KW-1133">Transmembrane helix</keyword>
<dbReference type="Pfam" id="PF02517">
    <property type="entry name" value="Rce1-like"/>
    <property type="match status" value="1"/>
</dbReference>
<dbReference type="GO" id="GO:0080120">
    <property type="term" value="P:CAAX-box protein maturation"/>
    <property type="evidence" value="ECO:0007669"/>
    <property type="project" value="UniProtKB-ARBA"/>
</dbReference>
<dbReference type="Proteomes" id="UP000051820">
    <property type="component" value="Unassembled WGS sequence"/>
</dbReference>
<evidence type="ECO:0000256" key="2">
    <source>
        <dbReference type="SAM" id="Phobius"/>
    </source>
</evidence>
<comment type="similarity">
    <text evidence="1">Belongs to the UPF0177 family.</text>
</comment>
<feature type="transmembrane region" description="Helical" evidence="2">
    <location>
        <begin position="61"/>
        <end position="79"/>
    </location>
</feature>
<dbReference type="eggNOG" id="COG1266">
    <property type="taxonomic scope" value="Bacteria"/>
</dbReference>
<dbReference type="InterPro" id="IPR052710">
    <property type="entry name" value="CAAX_protease"/>
</dbReference>
<evidence type="ECO:0000313" key="5">
    <source>
        <dbReference type="Proteomes" id="UP000051820"/>
    </source>
</evidence>
<feature type="domain" description="CAAX prenyl protease 2/Lysostaphin resistance protein A-like" evidence="3">
    <location>
        <begin position="148"/>
        <end position="236"/>
    </location>
</feature>
<evidence type="ECO:0000259" key="3">
    <source>
        <dbReference type="Pfam" id="PF02517"/>
    </source>
</evidence>
<comment type="caution">
    <text evidence="4">The sequence shown here is derived from an EMBL/GenBank/DDBJ whole genome shotgun (WGS) entry which is preliminary data.</text>
</comment>
<dbReference type="GO" id="GO:0004175">
    <property type="term" value="F:endopeptidase activity"/>
    <property type="evidence" value="ECO:0007669"/>
    <property type="project" value="UniProtKB-ARBA"/>
</dbReference>
<dbReference type="STRING" id="1423807.FD16_GL001065"/>
<reference evidence="4 5" key="1">
    <citation type="journal article" date="2015" name="Genome Announc.">
        <title>Expanding the biotechnology potential of lactobacilli through comparative genomics of 213 strains and associated genera.</title>
        <authorList>
            <person name="Sun Z."/>
            <person name="Harris H.M."/>
            <person name="McCann A."/>
            <person name="Guo C."/>
            <person name="Argimon S."/>
            <person name="Zhang W."/>
            <person name="Yang X."/>
            <person name="Jeffery I.B."/>
            <person name="Cooney J.C."/>
            <person name="Kagawa T.F."/>
            <person name="Liu W."/>
            <person name="Song Y."/>
            <person name="Salvetti E."/>
            <person name="Wrobel A."/>
            <person name="Rasinkangas P."/>
            <person name="Parkhill J."/>
            <person name="Rea M.C."/>
            <person name="O'Sullivan O."/>
            <person name="Ritari J."/>
            <person name="Douillard F.P."/>
            <person name="Paul Ross R."/>
            <person name="Yang R."/>
            <person name="Briner A.E."/>
            <person name="Felis G.E."/>
            <person name="de Vos W.M."/>
            <person name="Barrangou R."/>
            <person name="Klaenhammer T.R."/>
            <person name="Caufield P.W."/>
            <person name="Cui Y."/>
            <person name="Zhang H."/>
            <person name="O'Toole P.W."/>
        </authorList>
    </citation>
    <scope>NUCLEOTIDE SEQUENCE [LARGE SCALE GENOMIC DNA]</scope>
    <source>
        <strain evidence="4 5">DSM 5007</strain>
    </source>
</reference>
<sequence>MRQPTDAWDQFSRQKSFSNFIGWLSSLLTRAAIVAGLFILIQVPPTAMEILREQSSLNLTAIITIACFILVFIGIIWLANRTFQRYNRTPKVKMRLRKSIGYVLWGYIAIYAGQIILGMLNLMVYDQKQTANNSAVSQMMANNNMVMIVFGLSTVIFTPIAEELIFRGVVTNLFFKPQQMWPKLILSGIIFSLGHMSTNIISFLIYFYMGMVLAFVYQKTGNIKVSMSLHALNNVIAIGQMIMLLTH</sequence>